<keyword evidence="5 17" id="KW-1133">Transmembrane helix</keyword>
<evidence type="ECO:0000256" key="5">
    <source>
        <dbReference type="ARBA" id="ARBA00022989"/>
    </source>
</evidence>
<dbReference type="OrthoDB" id="1898221at2759"/>
<evidence type="ECO:0000256" key="6">
    <source>
        <dbReference type="ARBA" id="ARBA00023136"/>
    </source>
</evidence>
<organism evidence="18">
    <name type="scientific">Musca domestica</name>
    <name type="common">House fly</name>
    <dbReference type="NCBI Taxonomy" id="7370"/>
    <lineage>
        <taxon>Eukaryota</taxon>
        <taxon>Metazoa</taxon>
        <taxon>Ecdysozoa</taxon>
        <taxon>Arthropoda</taxon>
        <taxon>Hexapoda</taxon>
        <taxon>Insecta</taxon>
        <taxon>Pterygota</taxon>
        <taxon>Neoptera</taxon>
        <taxon>Endopterygota</taxon>
        <taxon>Diptera</taxon>
        <taxon>Brachycera</taxon>
        <taxon>Muscomorpha</taxon>
        <taxon>Muscoidea</taxon>
        <taxon>Muscidae</taxon>
        <taxon>Musca</taxon>
    </lineage>
</organism>
<evidence type="ECO:0000256" key="16">
    <source>
        <dbReference type="ARBA" id="ARBA00049428"/>
    </source>
</evidence>
<dbReference type="VEuPathDB" id="VectorBase:MDOA004957"/>
<dbReference type="AlphaFoldDB" id="A0A1I8MHJ1"/>
<dbReference type="PANTHER" id="PTHR10989:SF16">
    <property type="entry name" value="AT02829P-RELATED"/>
    <property type="match status" value="1"/>
</dbReference>
<evidence type="ECO:0000256" key="1">
    <source>
        <dbReference type="ARBA" id="ARBA00000923"/>
    </source>
</evidence>
<accession>A0A1I8MHJ1</accession>
<comment type="catalytic activity">
    <reaction evidence="1">
        <text>9-(9Z-hexadecenoyloxy)-octadecanoate + H2O = (9Z)-hexadecenoate + 9-hydroxy-octadecanoate + H(+)</text>
        <dbReference type="Rhea" id="RHEA:52068"/>
        <dbReference type="ChEBI" id="CHEBI:15377"/>
        <dbReference type="ChEBI" id="CHEBI:15378"/>
        <dbReference type="ChEBI" id="CHEBI:32372"/>
        <dbReference type="ChEBI" id="CHEBI:136286"/>
        <dbReference type="ChEBI" id="CHEBI:136309"/>
    </reaction>
    <physiologicalReaction direction="left-to-right" evidence="1">
        <dbReference type="Rhea" id="RHEA:52069"/>
    </physiologicalReaction>
</comment>
<evidence type="ECO:0000256" key="4">
    <source>
        <dbReference type="ARBA" id="ARBA00022692"/>
    </source>
</evidence>
<name>A0A1I8MHJ1_MUSDO</name>
<keyword evidence="6 17" id="KW-0472">Membrane</keyword>
<evidence type="ECO:0000313" key="19">
    <source>
        <dbReference type="Proteomes" id="UP001652621"/>
    </source>
</evidence>
<evidence type="ECO:0000256" key="10">
    <source>
        <dbReference type="ARBA" id="ARBA00048680"/>
    </source>
</evidence>
<dbReference type="Proteomes" id="UP001652621">
    <property type="component" value="Unplaced"/>
</dbReference>
<keyword evidence="19" id="KW-1185">Reference proteome</keyword>
<gene>
    <name evidence="18" type="primary">101899875</name>
    <name evidence="20" type="synonym">LOC101899875</name>
</gene>
<evidence type="ECO:0000256" key="15">
    <source>
        <dbReference type="ARBA" id="ARBA00049322"/>
    </source>
</evidence>
<comment type="catalytic activity">
    <reaction evidence="14">
        <text>13-(9Z-octadecenoyloxy)-octadecanoate + H2O = 13-hydroxy-octadecanoate + (9Z)-octadecenoate + H(+)</text>
        <dbReference type="Rhea" id="RHEA:52064"/>
        <dbReference type="ChEBI" id="CHEBI:15377"/>
        <dbReference type="ChEBI" id="CHEBI:15378"/>
        <dbReference type="ChEBI" id="CHEBI:30823"/>
        <dbReference type="ChEBI" id="CHEBI:136303"/>
        <dbReference type="ChEBI" id="CHEBI:136304"/>
    </reaction>
    <physiologicalReaction direction="left-to-right" evidence="14">
        <dbReference type="Rhea" id="RHEA:52065"/>
    </physiologicalReaction>
</comment>
<evidence type="ECO:0000256" key="13">
    <source>
        <dbReference type="ARBA" id="ARBA00049221"/>
    </source>
</evidence>
<feature type="transmembrane region" description="Helical" evidence="17">
    <location>
        <begin position="144"/>
        <end position="163"/>
    </location>
</feature>
<feature type="transmembrane region" description="Helical" evidence="17">
    <location>
        <begin position="61"/>
        <end position="84"/>
    </location>
</feature>
<proteinExistence type="inferred from homology"/>
<feature type="transmembrane region" description="Helical" evidence="17">
    <location>
        <begin position="21"/>
        <end position="41"/>
    </location>
</feature>
<evidence type="ECO:0000256" key="8">
    <source>
        <dbReference type="ARBA" id="ARBA00047427"/>
    </source>
</evidence>
<evidence type="ECO:0000256" key="14">
    <source>
        <dbReference type="ARBA" id="ARBA00049296"/>
    </source>
</evidence>
<dbReference type="GeneID" id="101899875"/>
<dbReference type="InterPro" id="IPR006838">
    <property type="entry name" value="ADTRP_AIG1"/>
</dbReference>
<evidence type="ECO:0000256" key="12">
    <source>
        <dbReference type="ARBA" id="ARBA00048800"/>
    </source>
</evidence>
<reference evidence="20" key="2">
    <citation type="submission" date="2025-04" db="UniProtKB">
        <authorList>
            <consortium name="RefSeq"/>
        </authorList>
    </citation>
    <scope>IDENTIFICATION</scope>
    <source>
        <strain evidence="20">Aabys</strain>
    </source>
</reference>
<comment type="catalytic activity">
    <reaction evidence="13">
        <text>9-octadecanoyloxy-octadecanoate + H2O = 9-hydroxy-octadecanoate + octadecanoate + H(+)</text>
        <dbReference type="Rhea" id="RHEA:52096"/>
        <dbReference type="ChEBI" id="CHEBI:15377"/>
        <dbReference type="ChEBI" id="CHEBI:15378"/>
        <dbReference type="ChEBI" id="CHEBI:25629"/>
        <dbReference type="ChEBI" id="CHEBI:136286"/>
        <dbReference type="ChEBI" id="CHEBI:136373"/>
    </reaction>
    <physiologicalReaction direction="left-to-right" evidence="13">
        <dbReference type="Rhea" id="RHEA:52097"/>
    </physiologicalReaction>
</comment>
<dbReference type="eggNOG" id="KOG3989">
    <property type="taxonomic scope" value="Eukaryota"/>
</dbReference>
<reference evidence="18" key="1">
    <citation type="submission" date="2020-05" db="UniProtKB">
        <authorList>
            <consortium name="EnsemblMetazoa"/>
        </authorList>
    </citation>
    <scope>IDENTIFICATION</scope>
    <source>
        <strain evidence="18">Aabys</strain>
    </source>
</reference>
<comment type="catalytic activity">
    <reaction evidence="11">
        <text>12-(9Z-octadecenoyloxy)-octadecanoate + H2O = 12-hydroxyoctadecanoate + (9Z)-octadecenoate + H(+)</text>
        <dbReference type="Rhea" id="RHEA:52060"/>
        <dbReference type="ChEBI" id="CHEBI:15377"/>
        <dbReference type="ChEBI" id="CHEBI:15378"/>
        <dbReference type="ChEBI" id="CHEBI:30823"/>
        <dbReference type="ChEBI" id="CHEBI:84201"/>
        <dbReference type="ChEBI" id="CHEBI:136302"/>
    </reaction>
    <physiologicalReaction direction="left-to-right" evidence="11">
        <dbReference type="Rhea" id="RHEA:52061"/>
    </physiologicalReaction>
</comment>
<dbReference type="EnsemblMetazoa" id="MDOA004957-RA">
    <property type="protein sequence ID" value="MDOA004957-PA"/>
    <property type="gene ID" value="MDOA004957"/>
</dbReference>
<dbReference type="VEuPathDB" id="VectorBase:MDOMA2_004305"/>
<evidence type="ECO:0000256" key="2">
    <source>
        <dbReference type="ARBA" id="ARBA00004127"/>
    </source>
</evidence>
<comment type="catalytic activity">
    <reaction evidence="12">
        <text>9-(9Z-octadecenoyloxy)-octadecanoate + H2O = 9-hydroxy-octadecanoate + (9Z)-octadecenoate + H(+)</text>
        <dbReference type="Rhea" id="RHEA:52048"/>
        <dbReference type="ChEBI" id="CHEBI:15377"/>
        <dbReference type="ChEBI" id="CHEBI:15378"/>
        <dbReference type="ChEBI" id="CHEBI:30823"/>
        <dbReference type="ChEBI" id="CHEBI:136282"/>
        <dbReference type="ChEBI" id="CHEBI:136286"/>
    </reaction>
    <physiologicalReaction direction="left-to-right" evidence="12">
        <dbReference type="Rhea" id="RHEA:52049"/>
    </physiologicalReaction>
</comment>
<comment type="catalytic activity">
    <reaction evidence="9">
        <text>9-hexadecanoyloxy-octadecanoate + H2O = 9-hydroxy-octadecanoate + hexadecanoate + H(+)</text>
        <dbReference type="Rhea" id="RHEA:52052"/>
        <dbReference type="ChEBI" id="CHEBI:7896"/>
        <dbReference type="ChEBI" id="CHEBI:15377"/>
        <dbReference type="ChEBI" id="CHEBI:15378"/>
        <dbReference type="ChEBI" id="CHEBI:83670"/>
        <dbReference type="ChEBI" id="CHEBI:136286"/>
    </reaction>
    <physiologicalReaction direction="left-to-right" evidence="9">
        <dbReference type="Rhea" id="RHEA:52053"/>
    </physiologicalReaction>
</comment>
<feature type="transmembrane region" description="Helical" evidence="17">
    <location>
        <begin position="175"/>
        <end position="193"/>
    </location>
</feature>
<keyword evidence="4 17" id="KW-0812">Transmembrane</keyword>
<comment type="catalytic activity">
    <reaction evidence="16">
        <text>12-(9Z-hexadecenoyloxy)-octadecanoate + H2O = 12-hydroxyoctadecanoate + (9Z)-hexadecenoate + H(+)</text>
        <dbReference type="Rhea" id="RHEA:52072"/>
        <dbReference type="ChEBI" id="CHEBI:15377"/>
        <dbReference type="ChEBI" id="CHEBI:15378"/>
        <dbReference type="ChEBI" id="CHEBI:32372"/>
        <dbReference type="ChEBI" id="CHEBI:84201"/>
        <dbReference type="ChEBI" id="CHEBI:136312"/>
    </reaction>
    <physiologicalReaction direction="left-to-right" evidence="16">
        <dbReference type="Rhea" id="RHEA:52073"/>
    </physiologicalReaction>
</comment>
<evidence type="ECO:0000256" key="3">
    <source>
        <dbReference type="ARBA" id="ARBA00009300"/>
    </source>
</evidence>
<evidence type="ECO:0000313" key="18">
    <source>
        <dbReference type="EnsemblMetazoa" id="MDOA004957-PA"/>
    </source>
</evidence>
<evidence type="ECO:0000256" key="9">
    <source>
        <dbReference type="ARBA" id="ARBA00047863"/>
    </source>
</evidence>
<dbReference type="Pfam" id="PF04750">
    <property type="entry name" value="Far-17a_AIG1"/>
    <property type="match status" value="1"/>
</dbReference>
<dbReference type="RefSeq" id="XP_005186435.1">
    <property type="nucleotide sequence ID" value="XM_005186378.3"/>
</dbReference>
<comment type="catalytic activity">
    <reaction evidence="7">
        <text>12-hexadecanoyloxy-octadecanoate + H2O = 12-hydroxyoctadecanoate + hexadecanoate + H(+)</text>
        <dbReference type="Rhea" id="RHEA:52056"/>
        <dbReference type="ChEBI" id="CHEBI:7896"/>
        <dbReference type="ChEBI" id="CHEBI:15377"/>
        <dbReference type="ChEBI" id="CHEBI:15378"/>
        <dbReference type="ChEBI" id="CHEBI:83677"/>
        <dbReference type="ChEBI" id="CHEBI:84201"/>
    </reaction>
    <physiologicalReaction direction="left-to-right" evidence="7">
        <dbReference type="Rhea" id="RHEA:52057"/>
    </physiologicalReaction>
</comment>
<feature type="transmembrane region" description="Helical" evidence="17">
    <location>
        <begin position="104"/>
        <end position="124"/>
    </location>
</feature>
<comment type="catalytic activity">
    <reaction evidence="8">
        <text>13-octadecanoyloxy-octadecanoate + H2O = 13-hydroxy-octadecanoate + octadecanoate + H(+)</text>
        <dbReference type="Rhea" id="RHEA:52084"/>
        <dbReference type="ChEBI" id="CHEBI:15377"/>
        <dbReference type="ChEBI" id="CHEBI:15378"/>
        <dbReference type="ChEBI" id="CHEBI:25629"/>
        <dbReference type="ChEBI" id="CHEBI:136304"/>
        <dbReference type="ChEBI" id="CHEBI:136335"/>
    </reaction>
    <physiologicalReaction direction="left-to-right" evidence="8">
        <dbReference type="Rhea" id="RHEA:52085"/>
    </physiologicalReaction>
</comment>
<dbReference type="GO" id="GO:0016020">
    <property type="term" value="C:membrane"/>
    <property type="evidence" value="ECO:0007669"/>
    <property type="project" value="InterPro"/>
</dbReference>
<feature type="transmembrane region" description="Helical" evidence="17">
    <location>
        <begin position="213"/>
        <end position="238"/>
    </location>
</feature>
<dbReference type="GO" id="GO:0012505">
    <property type="term" value="C:endomembrane system"/>
    <property type="evidence" value="ECO:0007669"/>
    <property type="project" value="UniProtKB-SubCell"/>
</dbReference>
<comment type="subcellular location">
    <subcellularLocation>
        <location evidence="2">Endomembrane system</location>
        <topology evidence="2">Multi-pass membrane protein</topology>
    </subcellularLocation>
</comment>
<evidence type="ECO:0000313" key="20">
    <source>
        <dbReference type="RefSeq" id="XP_005186435.1"/>
    </source>
</evidence>
<comment type="catalytic activity">
    <reaction evidence="10">
        <text>12-octadecanoyloxy-octadecanoate + H2O = 12-hydroxyoctadecanoate + octadecanoate + H(+)</text>
        <dbReference type="Rhea" id="RHEA:52080"/>
        <dbReference type="ChEBI" id="CHEBI:15377"/>
        <dbReference type="ChEBI" id="CHEBI:15378"/>
        <dbReference type="ChEBI" id="CHEBI:25629"/>
        <dbReference type="ChEBI" id="CHEBI:84201"/>
        <dbReference type="ChEBI" id="CHEBI:136330"/>
    </reaction>
    <physiologicalReaction direction="left-to-right" evidence="10">
        <dbReference type="Rhea" id="RHEA:52081"/>
    </physiologicalReaction>
</comment>
<evidence type="ECO:0000256" key="11">
    <source>
        <dbReference type="ARBA" id="ARBA00048701"/>
    </source>
</evidence>
<comment type="similarity">
    <text evidence="3">Belongs to the AIG1 family.</text>
</comment>
<evidence type="ECO:0000256" key="7">
    <source>
        <dbReference type="ARBA" id="ARBA00047368"/>
    </source>
</evidence>
<dbReference type="KEGG" id="mde:101899875"/>
<evidence type="ECO:0000256" key="17">
    <source>
        <dbReference type="SAM" id="Phobius"/>
    </source>
</evidence>
<sequence length="250" mass="28841">MAKSKGTSVAETAYHGIYGTLRVLVHLTAAVQFSYAVYYDYKYVHFPQSANIMHNPFGGKFKYLTFLDAIIQALYYTISLVNDFVGSNEVMPKKTPLIRKIKDYMMTTFAFPIALNVGITFWGLYAVDRELVFPRVLDAVFPSWLNHIMHTNIVVFIVLEMFISFRSYPSRFKGLAGLSAFMLAYLVWLHVIKHYSGVWVYPVLEVLQLPQRIVFFIGSLVFTLGLYMFGEVLNNLVWSKELKMAQRKHK</sequence>
<comment type="catalytic activity">
    <reaction evidence="15">
        <text>13-(9Z-hexadecenoyloxy)-octadecanoate + H2O = 13-hydroxy-octadecanoate + (9Z)-hexadecenoate + H(+)</text>
        <dbReference type="Rhea" id="RHEA:52076"/>
        <dbReference type="ChEBI" id="CHEBI:15377"/>
        <dbReference type="ChEBI" id="CHEBI:15378"/>
        <dbReference type="ChEBI" id="CHEBI:32372"/>
        <dbReference type="ChEBI" id="CHEBI:136304"/>
        <dbReference type="ChEBI" id="CHEBI:136315"/>
    </reaction>
    <physiologicalReaction direction="left-to-right" evidence="15">
        <dbReference type="Rhea" id="RHEA:52077"/>
    </physiologicalReaction>
</comment>
<protein>
    <submittedName>
        <fullName evidence="20">Androgen-induced gene 1 protein isoform X1</fullName>
    </submittedName>
</protein>
<dbReference type="PANTHER" id="PTHR10989">
    <property type="entry name" value="ANDROGEN-INDUCED PROTEIN 1-RELATED"/>
    <property type="match status" value="1"/>
</dbReference>